<keyword evidence="3" id="KW-1185">Reference proteome</keyword>
<dbReference type="AlphaFoldDB" id="A0A2T7P7J5"/>
<dbReference type="EMBL" id="PZQS01000005">
    <property type="protein sequence ID" value="PVD29366.1"/>
    <property type="molecule type" value="Genomic_DNA"/>
</dbReference>
<gene>
    <name evidence="2" type="ORF">C0Q70_08617</name>
</gene>
<feature type="region of interest" description="Disordered" evidence="1">
    <location>
        <begin position="43"/>
        <end position="63"/>
    </location>
</feature>
<evidence type="ECO:0000313" key="2">
    <source>
        <dbReference type="EMBL" id="PVD29366.1"/>
    </source>
</evidence>
<organism evidence="2 3">
    <name type="scientific">Pomacea canaliculata</name>
    <name type="common">Golden apple snail</name>
    <dbReference type="NCBI Taxonomy" id="400727"/>
    <lineage>
        <taxon>Eukaryota</taxon>
        <taxon>Metazoa</taxon>
        <taxon>Spiralia</taxon>
        <taxon>Lophotrochozoa</taxon>
        <taxon>Mollusca</taxon>
        <taxon>Gastropoda</taxon>
        <taxon>Caenogastropoda</taxon>
        <taxon>Architaenioglossa</taxon>
        <taxon>Ampullarioidea</taxon>
        <taxon>Ampullariidae</taxon>
        <taxon>Pomacea</taxon>
    </lineage>
</organism>
<dbReference type="Proteomes" id="UP000245119">
    <property type="component" value="Linkage Group LG5"/>
</dbReference>
<proteinExistence type="predicted"/>
<evidence type="ECO:0000313" key="3">
    <source>
        <dbReference type="Proteomes" id="UP000245119"/>
    </source>
</evidence>
<accession>A0A2T7P7J5</accession>
<name>A0A2T7P7J5_POMCA</name>
<evidence type="ECO:0000256" key="1">
    <source>
        <dbReference type="SAM" id="MobiDB-lite"/>
    </source>
</evidence>
<comment type="caution">
    <text evidence="2">The sequence shown here is derived from an EMBL/GenBank/DDBJ whole genome shotgun (WGS) entry which is preliminary data.</text>
</comment>
<sequence length="136" mass="15267">MHVLDQDSLTHNLSNDQPILICTGRARFACQMCYISCQTRQDVSGGARNKKTPEESAGRHGASCLLSDDRGQYRSLHTCWLSEARVPLHHSRWQVLAGITSWRHQCDSALVMTSAFPRAEVRTADKAIAPEILYTR</sequence>
<protein>
    <submittedName>
        <fullName evidence="2">Uncharacterized protein</fullName>
    </submittedName>
</protein>
<reference evidence="2 3" key="1">
    <citation type="submission" date="2018-04" db="EMBL/GenBank/DDBJ databases">
        <title>The genome of golden apple snail Pomacea canaliculata provides insight into stress tolerance and invasive adaptation.</title>
        <authorList>
            <person name="Liu C."/>
            <person name="Liu B."/>
            <person name="Ren Y."/>
            <person name="Zhang Y."/>
            <person name="Wang H."/>
            <person name="Li S."/>
            <person name="Jiang F."/>
            <person name="Yin L."/>
            <person name="Zhang G."/>
            <person name="Qian W."/>
            <person name="Fan W."/>
        </authorList>
    </citation>
    <scope>NUCLEOTIDE SEQUENCE [LARGE SCALE GENOMIC DNA]</scope>
    <source>
        <strain evidence="2">SZHN2017</strain>
        <tissue evidence="2">Muscle</tissue>
    </source>
</reference>